<dbReference type="Gene3D" id="3.40.50.1100">
    <property type="match status" value="2"/>
</dbReference>
<dbReference type="PANTHER" id="PTHR43780">
    <property type="entry name" value="1-AMINOCYCLOPROPANE-1-CARBOXYLATE DEAMINASE-RELATED"/>
    <property type="match status" value="1"/>
</dbReference>
<dbReference type="Proteomes" id="UP000269499">
    <property type="component" value="Unassembled WGS sequence"/>
</dbReference>
<dbReference type="InterPro" id="IPR001926">
    <property type="entry name" value="TrpB-like_PALP"/>
</dbReference>
<evidence type="ECO:0000256" key="2">
    <source>
        <dbReference type="ARBA" id="ARBA00008639"/>
    </source>
</evidence>
<dbReference type="InterPro" id="IPR036052">
    <property type="entry name" value="TrpB-like_PALP_sf"/>
</dbReference>
<dbReference type="InterPro" id="IPR005966">
    <property type="entry name" value="D-Cys_desShydrase"/>
</dbReference>
<dbReference type="PANTHER" id="PTHR43780:SF2">
    <property type="entry name" value="1-AMINOCYCLOPROPANE-1-CARBOXYLATE DEAMINASE-RELATED"/>
    <property type="match status" value="1"/>
</dbReference>
<gene>
    <name evidence="7" type="ORF">DRJ26_03390</name>
</gene>
<comment type="similarity">
    <text evidence="2">Belongs to the ACC deaminase/D-cysteine desulfhydrase family.</text>
</comment>
<dbReference type="PIRSF" id="PIRSF006278">
    <property type="entry name" value="ACCD_DCysDesulf"/>
    <property type="match status" value="1"/>
</dbReference>
<protein>
    <submittedName>
        <fullName evidence="7">1-aminocyclopropane-1-carboxylate deaminase</fullName>
    </submittedName>
</protein>
<dbReference type="AlphaFoldDB" id="A0A497F380"/>
<evidence type="ECO:0000259" key="6">
    <source>
        <dbReference type="Pfam" id="PF00291"/>
    </source>
</evidence>
<evidence type="ECO:0000256" key="3">
    <source>
        <dbReference type="ARBA" id="ARBA00022898"/>
    </source>
</evidence>
<dbReference type="NCBIfam" id="TIGR01275">
    <property type="entry name" value="ACC_deam_rel"/>
    <property type="match status" value="1"/>
</dbReference>
<dbReference type="GO" id="GO:0019148">
    <property type="term" value="F:D-cysteine desulfhydrase activity"/>
    <property type="evidence" value="ECO:0007669"/>
    <property type="project" value="TreeGrafter"/>
</dbReference>
<organism evidence="7 8">
    <name type="scientific">Thermoproteota archaeon</name>
    <dbReference type="NCBI Taxonomy" id="2056631"/>
    <lineage>
        <taxon>Archaea</taxon>
        <taxon>Thermoproteota</taxon>
    </lineage>
</organism>
<sequence>MQLGKFPRVRLITLPTPFEYAPNLSKELGVKVYFKRDDVMELAFGGNKARKLEFLMADAINKGADTVITTGSVCSNHARLTAAAARKLGLNAVLILRAEGPKAVKGNLLLDAILGADIRIVEAEKAEIPKIMEETAKELSESGGKPYIIPGGGANAIGALGYLNASVELLHQLNELKIKADYLIHSAGSGATQTGLTLGFKALNADIQVFGIACGGDKLSITHVVKRLADSTSKLVGLPFTLNYNEITVYDEYTCGGYGIVTREVADILKKVAKLEGILLDPIYTGKAMLGLFDLVDKGEIPKGSTVIFLHTGGTPLIFQYEDELKKYGFEVAWPSK</sequence>
<comment type="caution">
    <text evidence="7">The sequence shown here is derived from an EMBL/GenBank/DDBJ whole genome shotgun (WGS) entry which is preliminary data.</text>
</comment>
<evidence type="ECO:0000313" key="7">
    <source>
        <dbReference type="EMBL" id="RLE53398.1"/>
    </source>
</evidence>
<feature type="modified residue" description="N6-(pyridoxal phosphate)lysine" evidence="5">
    <location>
        <position position="48"/>
    </location>
</feature>
<reference evidence="7 8" key="1">
    <citation type="submission" date="2018-06" db="EMBL/GenBank/DDBJ databases">
        <title>Extensive metabolic versatility and redundancy in microbially diverse, dynamic hydrothermal sediments.</title>
        <authorList>
            <person name="Dombrowski N."/>
            <person name="Teske A."/>
            <person name="Baker B.J."/>
        </authorList>
    </citation>
    <scope>NUCLEOTIDE SEQUENCE [LARGE SCALE GENOMIC DNA]</scope>
    <source>
        <strain evidence="7">B20_G2</strain>
    </source>
</reference>
<dbReference type="InterPro" id="IPR027278">
    <property type="entry name" value="ACCD_DCysDesulf"/>
</dbReference>
<evidence type="ECO:0000256" key="4">
    <source>
        <dbReference type="PIRSR" id="PIRSR006278-1"/>
    </source>
</evidence>
<feature type="active site" description="Nucleophile" evidence="4">
    <location>
        <position position="75"/>
    </location>
</feature>
<comment type="cofactor">
    <cofactor evidence="1">
        <name>pyridoxal 5'-phosphate</name>
        <dbReference type="ChEBI" id="CHEBI:597326"/>
    </cofactor>
</comment>
<evidence type="ECO:0000256" key="5">
    <source>
        <dbReference type="PIRSR" id="PIRSR006278-2"/>
    </source>
</evidence>
<dbReference type="Pfam" id="PF00291">
    <property type="entry name" value="PALP"/>
    <property type="match status" value="1"/>
</dbReference>
<evidence type="ECO:0000313" key="8">
    <source>
        <dbReference type="Proteomes" id="UP000269499"/>
    </source>
</evidence>
<dbReference type="EMBL" id="QMRA01000068">
    <property type="protein sequence ID" value="RLE53398.1"/>
    <property type="molecule type" value="Genomic_DNA"/>
</dbReference>
<evidence type="ECO:0000256" key="1">
    <source>
        <dbReference type="ARBA" id="ARBA00001933"/>
    </source>
</evidence>
<name>A0A497F380_9CREN</name>
<keyword evidence="3 5" id="KW-0663">Pyridoxal phosphate</keyword>
<dbReference type="SUPFAM" id="SSF53686">
    <property type="entry name" value="Tryptophan synthase beta subunit-like PLP-dependent enzymes"/>
    <property type="match status" value="1"/>
</dbReference>
<feature type="domain" description="Tryptophan synthase beta chain-like PALP" evidence="6">
    <location>
        <begin position="12"/>
        <end position="313"/>
    </location>
</feature>
<proteinExistence type="inferred from homology"/>
<accession>A0A497F380</accession>